<dbReference type="Proteomes" id="UP000182811">
    <property type="component" value="Unassembled WGS sequence"/>
</dbReference>
<dbReference type="OrthoDB" id="1725242at2"/>
<dbReference type="EMBL" id="MDDC01000017">
    <property type="protein sequence ID" value="OIQ58335.1"/>
    <property type="molecule type" value="Genomic_DNA"/>
</dbReference>
<name>A0A1J5NRA6_NEOTH</name>
<gene>
    <name evidence="1" type="ORF">MOTE_21360</name>
</gene>
<reference evidence="1 2" key="1">
    <citation type="submission" date="2016-08" db="EMBL/GenBank/DDBJ databases">
        <title>Genome-based comparison of Moorella thermoacetic strains.</title>
        <authorList>
            <person name="Poehlein A."/>
            <person name="Bengelsdorf F.R."/>
            <person name="Esser C."/>
            <person name="Duerre P."/>
            <person name="Daniel R."/>
        </authorList>
    </citation>
    <scope>NUCLEOTIDE SEQUENCE [LARGE SCALE GENOMIC DNA]</scope>
    <source>
        <strain evidence="1 2">DSM 21394</strain>
    </source>
</reference>
<sequence length="183" mass="20883">METYLKIVTRDLKIELKGGVDFIKEVLNQKLYDVLDLASAKYQAVFQESDEELENIDANDKIPAAQEAENGSEIGLEKEKGFAKHEILTPSLKELKSRAKLGNNKELVTLVVYYSDFCLHQPPGSEDIRRLLKEELSEKPSILISLSTYLQRAKKEGWVNQEGKRWRMTGAGIEKVREWLKSA</sequence>
<dbReference type="AlphaFoldDB" id="A0A1J5NRA6"/>
<proteinExistence type="predicted"/>
<evidence type="ECO:0000313" key="2">
    <source>
        <dbReference type="Proteomes" id="UP000182811"/>
    </source>
</evidence>
<accession>A0A1J5NRA6</accession>
<protein>
    <submittedName>
        <fullName evidence="1">Uncharacterized protein</fullName>
    </submittedName>
</protein>
<organism evidence="1 2">
    <name type="scientific">Neomoorella thermoacetica</name>
    <name type="common">Clostridium thermoaceticum</name>
    <dbReference type="NCBI Taxonomy" id="1525"/>
    <lineage>
        <taxon>Bacteria</taxon>
        <taxon>Bacillati</taxon>
        <taxon>Bacillota</taxon>
        <taxon>Clostridia</taxon>
        <taxon>Neomoorellales</taxon>
        <taxon>Neomoorellaceae</taxon>
        <taxon>Neomoorella</taxon>
    </lineage>
</organism>
<evidence type="ECO:0000313" key="1">
    <source>
        <dbReference type="EMBL" id="OIQ58335.1"/>
    </source>
</evidence>
<comment type="caution">
    <text evidence="1">The sequence shown here is derived from an EMBL/GenBank/DDBJ whole genome shotgun (WGS) entry which is preliminary data.</text>
</comment>